<reference evidence="1 2" key="1">
    <citation type="submission" date="2013-08" db="EMBL/GenBank/DDBJ databases">
        <authorList>
            <person name="Weinstock G."/>
            <person name="Sodergren E."/>
            <person name="Wylie T."/>
            <person name="Fulton L."/>
            <person name="Fulton R."/>
            <person name="Fronick C."/>
            <person name="O'Laughlin M."/>
            <person name="Godfrey J."/>
            <person name="Miner T."/>
            <person name="Herter B."/>
            <person name="Appelbaum E."/>
            <person name="Cordes M."/>
            <person name="Lek S."/>
            <person name="Wollam A."/>
            <person name="Pepin K.H."/>
            <person name="Palsikar V.B."/>
            <person name="Mitreva M."/>
            <person name="Wilson R.K."/>
        </authorList>
    </citation>
    <scope>NUCLEOTIDE SEQUENCE [LARGE SCALE GENOMIC DNA]</scope>
    <source>
        <strain evidence="1 2">ATCC 700627</strain>
    </source>
</reference>
<dbReference type="HOGENOM" id="CLU_3243853_0_0_9"/>
<dbReference type="Proteomes" id="UP000016637">
    <property type="component" value="Unassembled WGS sequence"/>
</dbReference>
<accession>U2Q624</accession>
<sequence>ISKDTGVALSVIQNYRSGKYSIENMTLKVAKKLHEYYLNKKGE</sequence>
<gene>
    <name evidence="1" type="ORF">HMPREF1983_00845</name>
</gene>
<dbReference type="AlphaFoldDB" id="U2Q624"/>
<dbReference type="EMBL" id="AWVP01000053">
    <property type="protein sequence ID" value="ERK58230.1"/>
    <property type="molecule type" value="Genomic_DNA"/>
</dbReference>
<name>U2Q624_9BACL</name>
<evidence type="ECO:0008006" key="3">
    <source>
        <dbReference type="Google" id="ProtNLM"/>
    </source>
</evidence>
<evidence type="ECO:0000313" key="2">
    <source>
        <dbReference type="Proteomes" id="UP000016637"/>
    </source>
</evidence>
<comment type="caution">
    <text evidence="1">The sequence shown here is derived from an EMBL/GenBank/DDBJ whole genome shotgun (WGS) entry which is preliminary data.</text>
</comment>
<feature type="non-terminal residue" evidence="1">
    <location>
        <position position="1"/>
    </location>
</feature>
<organism evidence="1 2">
    <name type="scientific">Gemella bergeri ATCC 700627</name>
    <dbReference type="NCBI Taxonomy" id="1321820"/>
    <lineage>
        <taxon>Bacteria</taxon>
        <taxon>Bacillati</taxon>
        <taxon>Bacillota</taxon>
        <taxon>Bacilli</taxon>
        <taxon>Bacillales</taxon>
        <taxon>Gemellaceae</taxon>
        <taxon>Gemella</taxon>
    </lineage>
</organism>
<evidence type="ECO:0000313" key="1">
    <source>
        <dbReference type="EMBL" id="ERK58230.1"/>
    </source>
</evidence>
<protein>
    <recommendedName>
        <fullName evidence="3">Toxin-antitoxin system, antitoxin component, Xre domain protein</fullName>
    </recommendedName>
</protein>
<keyword evidence="2" id="KW-1185">Reference proteome</keyword>
<proteinExistence type="predicted"/>